<reference evidence="2 3" key="2">
    <citation type="submission" date="2019-03" db="EMBL/GenBank/DDBJ databases">
        <title>Genomic Encyclopedia of Type Strains, Phase IV (KMG-IV): sequencing the most valuable type-strain genomes for metagenomic binning, comparative biology and taxonomic classification.</title>
        <authorList>
            <person name="Goeker M."/>
        </authorList>
    </citation>
    <scope>NUCLEOTIDE SEQUENCE [LARGE SCALE GENOMIC DNA]</scope>
    <source>
        <strain evidence="2 3">DSM 103426</strain>
    </source>
</reference>
<name>A0A4R3JSN7_9FIRM</name>
<dbReference type="Proteomes" id="UP000294613">
    <property type="component" value="Unassembled WGS sequence"/>
</dbReference>
<dbReference type="SUPFAM" id="SSF52058">
    <property type="entry name" value="L domain-like"/>
    <property type="match status" value="1"/>
</dbReference>
<protein>
    <submittedName>
        <fullName evidence="2">Leucine rich repeat (LRR) protein</fullName>
    </submittedName>
</protein>
<comment type="caution">
    <text evidence="2">The sequence shown here is derived from an EMBL/GenBank/DDBJ whole genome shotgun (WGS) entry which is preliminary data.</text>
</comment>
<accession>A0A4R3JSN7</accession>
<reference evidence="1 4" key="1">
    <citation type="journal article" date="2018" name="Int. J. Syst. Evol. Microbiol.">
        <title>Draft Genome Sequence of Faecalimonas umbilicata JCM 30896T, an Acetate-Producing Bacterium Isolated from Human Feces.</title>
        <authorList>
            <person name="Sakamoto M."/>
            <person name="Ikeyama N."/>
            <person name="Yuki M."/>
            <person name="Ohkuma M."/>
        </authorList>
    </citation>
    <scope>NUCLEOTIDE SEQUENCE [LARGE SCALE GENOMIC DNA]</scope>
    <source>
        <strain evidence="1 4">EGH7</strain>
    </source>
</reference>
<evidence type="ECO:0000313" key="2">
    <source>
        <dbReference type="EMBL" id="TCS69120.1"/>
    </source>
</evidence>
<dbReference type="InterPro" id="IPR032675">
    <property type="entry name" value="LRR_dom_sf"/>
</dbReference>
<evidence type="ECO:0000313" key="3">
    <source>
        <dbReference type="Proteomes" id="UP000294613"/>
    </source>
</evidence>
<dbReference type="AlphaFoldDB" id="A0A4R3JSN7"/>
<gene>
    <name evidence="2" type="ORF">EDD74_105107</name>
    <name evidence="1" type="ORF">FAEUMB_01580</name>
</gene>
<dbReference type="EMBL" id="BHEO01000002">
    <property type="protein sequence ID" value="GBU03617.1"/>
    <property type="molecule type" value="Genomic_DNA"/>
</dbReference>
<dbReference type="Pfam" id="PF13306">
    <property type="entry name" value="LRR_5"/>
    <property type="match status" value="1"/>
</dbReference>
<evidence type="ECO:0000313" key="4">
    <source>
        <dbReference type="Proteomes" id="UP000702954"/>
    </source>
</evidence>
<dbReference type="InterPro" id="IPR026906">
    <property type="entry name" value="LRR_5"/>
</dbReference>
<dbReference type="RefSeq" id="WP_009263805.1">
    <property type="nucleotide sequence ID" value="NZ_BHEO01000002.1"/>
</dbReference>
<dbReference type="EMBL" id="SLZV01000005">
    <property type="protein sequence ID" value="TCS69120.1"/>
    <property type="molecule type" value="Genomic_DNA"/>
</dbReference>
<proteinExistence type="predicted"/>
<keyword evidence="4" id="KW-1185">Reference proteome</keyword>
<organism evidence="2 3">
    <name type="scientific">Faecalimonas umbilicata</name>
    <dbReference type="NCBI Taxonomy" id="1912855"/>
    <lineage>
        <taxon>Bacteria</taxon>
        <taxon>Bacillati</taxon>
        <taxon>Bacillota</taxon>
        <taxon>Clostridia</taxon>
        <taxon>Lachnospirales</taxon>
        <taxon>Lachnospiraceae</taxon>
        <taxon>Faecalimonas</taxon>
    </lineage>
</organism>
<evidence type="ECO:0000313" key="1">
    <source>
        <dbReference type="EMBL" id="GBU03617.1"/>
    </source>
</evidence>
<dbReference type="Gene3D" id="3.80.10.10">
    <property type="entry name" value="Ribonuclease Inhibitor"/>
    <property type="match status" value="1"/>
</dbReference>
<sequence length="314" mass="36619">MEQRQKNKEFEIKVNGDSAIILRCFSYGESAVIPREIDGYRVTEIAPYAFSAHMDHPPEEETGQDALCGERLEEIVLPDTIEKIGRYAFYNCRNLKRLKFSTDIRDIGAGAFTGCHQIEKMDVTVVPEKRSCFRELLIEIGEEQEVMYHCPDGDAKLIFPEYFEEAVENTPARILVTKTHGSGMWYRNCIVKNELQFDQYDKRFAWAVENEQEEVVVALAFARLLYPYRLAEDAKEQYEGYLKSHVENVSEYLLKKKDMELLTYYVEHCIDNVDNLRVLIDMVGITGEASMMSYLMEQYHQRFAVTEKKKKFEL</sequence>
<dbReference type="Proteomes" id="UP000702954">
    <property type="component" value="Unassembled WGS sequence"/>
</dbReference>